<dbReference type="AlphaFoldDB" id="A0A6I8MDG5"/>
<reference evidence="1 2" key="1">
    <citation type="submission" date="2019-11" db="EMBL/GenBank/DDBJ databases">
        <authorList>
            <person name="Brisse S."/>
        </authorList>
    </citation>
    <scope>NUCLEOTIDE SEQUENCE [LARGE SCALE GENOMIC DNA]</scope>
    <source>
        <strain evidence="1">FRC0190</strain>
    </source>
</reference>
<dbReference type="KEGG" id="crf:FRC0190_01731"/>
<proteinExistence type="predicted"/>
<dbReference type="Proteomes" id="UP000423525">
    <property type="component" value="Chromosome"/>
</dbReference>
<organism evidence="1 2">
    <name type="scientific">Corynebacterium rouxii</name>
    <dbReference type="NCBI Taxonomy" id="2719119"/>
    <lineage>
        <taxon>Bacteria</taxon>
        <taxon>Bacillati</taxon>
        <taxon>Actinomycetota</taxon>
        <taxon>Actinomycetes</taxon>
        <taxon>Mycobacteriales</taxon>
        <taxon>Corynebacteriaceae</taxon>
        <taxon>Corynebacterium</taxon>
    </lineage>
</organism>
<accession>A0A6I8MDG5</accession>
<protein>
    <submittedName>
        <fullName evidence="1">DNA repair protein</fullName>
    </submittedName>
</protein>
<gene>
    <name evidence="1" type="ORF">FRC0190_01731</name>
</gene>
<dbReference type="EMBL" id="LR738855">
    <property type="protein sequence ID" value="VZH85793.1"/>
    <property type="molecule type" value="Genomic_DNA"/>
</dbReference>
<dbReference type="RefSeq" id="WP_155873609.1">
    <property type="nucleotide sequence ID" value="NZ_CP168248.1"/>
</dbReference>
<name>A0A6I8MDG5_9CORY</name>
<evidence type="ECO:0000313" key="1">
    <source>
        <dbReference type="EMBL" id="VZH85793.1"/>
    </source>
</evidence>
<sequence length="132" mass="14775">MTTYCWCGEKLLDYQGRIVAQGSRGALSIEGRMIRVDVARPTPWTWKCNAKALQSTAHTQAGMKCITVECAGRKYVMRRVGWRRRELVDLSGHCLAQINGLSIDAGSTIPKTDLLFAVYVARLIDTPFDVRI</sequence>
<evidence type="ECO:0000313" key="2">
    <source>
        <dbReference type="Proteomes" id="UP000423525"/>
    </source>
</evidence>